<dbReference type="PANTHER" id="PTHR11699">
    <property type="entry name" value="ALDEHYDE DEHYDROGENASE-RELATED"/>
    <property type="match status" value="1"/>
</dbReference>
<dbReference type="InterPro" id="IPR016163">
    <property type="entry name" value="Ald_DH_C"/>
</dbReference>
<comment type="similarity">
    <text evidence="1 4">Belongs to the aldehyde dehydrogenase family.</text>
</comment>
<protein>
    <submittedName>
        <fullName evidence="6">Aldehyde dehydrogenase family protein</fullName>
    </submittedName>
</protein>
<dbReference type="Proteomes" id="UP000262939">
    <property type="component" value="Unassembled WGS sequence"/>
</dbReference>
<evidence type="ECO:0000256" key="3">
    <source>
        <dbReference type="PROSITE-ProRule" id="PRU10007"/>
    </source>
</evidence>
<dbReference type="Gene3D" id="3.40.309.10">
    <property type="entry name" value="Aldehyde Dehydrogenase, Chain A, domain 2"/>
    <property type="match status" value="1"/>
</dbReference>
<dbReference type="SUPFAM" id="SSF53720">
    <property type="entry name" value="ALDH-like"/>
    <property type="match status" value="1"/>
</dbReference>
<evidence type="ECO:0000313" key="6">
    <source>
        <dbReference type="EMBL" id="RFU65123.1"/>
    </source>
</evidence>
<gene>
    <name evidence="6" type="ORF">D0466_04225</name>
</gene>
<evidence type="ECO:0000313" key="7">
    <source>
        <dbReference type="Proteomes" id="UP000262939"/>
    </source>
</evidence>
<accession>A0A372LFP9</accession>
<feature type="domain" description="Aldehyde dehydrogenase" evidence="5">
    <location>
        <begin position="16"/>
        <end position="482"/>
    </location>
</feature>
<dbReference type="GO" id="GO:0016620">
    <property type="term" value="F:oxidoreductase activity, acting on the aldehyde or oxo group of donors, NAD or NADP as acceptor"/>
    <property type="evidence" value="ECO:0007669"/>
    <property type="project" value="InterPro"/>
</dbReference>
<dbReference type="OrthoDB" id="9762913at2"/>
<dbReference type="FunFam" id="3.40.605.10:FF:000007">
    <property type="entry name" value="NAD/NADP-dependent betaine aldehyde dehydrogenase"/>
    <property type="match status" value="1"/>
</dbReference>
<reference evidence="6 7" key="1">
    <citation type="submission" date="2018-08" db="EMBL/GenBank/DDBJ databases">
        <title>Bacillus chawlae sp. nov., Bacillus glennii sp. nov., and Bacillus saganii sp. nov. Isolated from the Vehicle Assembly Building at Kennedy Space Center where the Viking Spacecraft were Assembled.</title>
        <authorList>
            <person name="Seuylemezian A."/>
            <person name="Vaishampayan P."/>
        </authorList>
    </citation>
    <scope>NUCLEOTIDE SEQUENCE [LARGE SCALE GENOMIC DNA]</scope>
    <source>
        <strain evidence="6 7">V44-8</strain>
    </source>
</reference>
<comment type="caution">
    <text evidence="6">The sequence shown here is derived from an EMBL/GenBank/DDBJ whole genome shotgun (WGS) entry which is preliminary data.</text>
</comment>
<dbReference type="PROSITE" id="PS00687">
    <property type="entry name" value="ALDEHYDE_DEHYDR_GLU"/>
    <property type="match status" value="1"/>
</dbReference>
<sequence>MKVLSKTYENYINGKWKAPQSGGYKESISPSDKRDIVGYVPVSTIVDVDEAVRAGKQAQIAWRKLSGAARGEYLRKTADILEQRSDEIAETLTREMGKTLVEAKGETLRGVDILRYYANEGMRSIGEVIPSTDQDTLLFTTRAPLGVIGLITPWNFPVAIPVHKMAPALVYGNTIVIKSAFETTVTAIKLLECFIDAGFPPGVVNLVSGRGSTIGNALCEHPDIKAISFTGSNDVGQIIAAKAVKRGVKFQLEMGGKNPVIVTKHADLDLAADLTVSGSMKSAGQKCTATSRAIVVEEVYEAFRDKVLQRIQNIQVGNGLHADSYMGPVSSENQYCTVLEAIKKGIEEGARLIAGGKPESTGDLEHGYYIEPTVFDEVKPDMFIAQEEIFGPVLALIKVESLDQALRVANDVKYGLSASIFTAHLDEVFQYLAEMEAGMIRINGETTGLEYQAPFGGLKASSTQARELGRAAIDFFTSIKTITIKPSSVPVGDK</sequence>
<evidence type="ECO:0000256" key="2">
    <source>
        <dbReference type="ARBA" id="ARBA00023002"/>
    </source>
</evidence>
<evidence type="ECO:0000259" key="5">
    <source>
        <dbReference type="Pfam" id="PF00171"/>
    </source>
</evidence>
<dbReference type="InterPro" id="IPR029510">
    <property type="entry name" value="Ald_DH_CS_GLU"/>
</dbReference>
<keyword evidence="7" id="KW-1185">Reference proteome</keyword>
<dbReference type="RefSeq" id="WP_117321299.1">
    <property type="nucleotide sequence ID" value="NZ_QVTD01000003.1"/>
</dbReference>
<keyword evidence="2 4" id="KW-0560">Oxidoreductase</keyword>
<dbReference type="InterPro" id="IPR016161">
    <property type="entry name" value="Ald_DH/histidinol_DH"/>
</dbReference>
<dbReference type="Gene3D" id="3.40.605.10">
    <property type="entry name" value="Aldehyde Dehydrogenase, Chain A, domain 1"/>
    <property type="match status" value="1"/>
</dbReference>
<dbReference type="EMBL" id="QVTD01000003">
    <property type="protein sequence ID" value="RFU65123.1"/>
    <property type="molecule type" value="Genomic_DNA"/>
</dbReference>
<organism evidence="6 7">
    <name type="scientific">Peribacillus glennii</name>
    <dbReference type="NCBI Taxonomy" id="2303991"/>
    <lineage>
        <taxon>Bacteria</taxon>
        <taxon>Bacillati</taxon>
        <taxon>Bacillota</taxon>
        <taxon>Bacilli</taxon>
        <taxon>Bacillales</taxon>
        <taxon>Bacillaceae</taxon>
        <taxon>Peribacillus</taxon>
    </lineage>
</organism>
<dbReference type="NCBIfam" id="NF042993">
    <property type="entry name" value="AlphKGSA_gudD"/>
    <property type="match status" value="1"/>
</dbReference>
<evidence type="ECO:0000256" key="4">
    <source>
        <dbReference type="RuleBase" id="RU003345"/>
    </source>
</evidence>
<dbReference type="InterPro" id="IPR054869">
    <property type="entry name" value="AlphKGSA_gudD"/>
</dbReference>
<dbReference type="InterPro" id="IPR016162">
    <property type="entry name" value="Ald_DH_N"/>
</dbReference>
<name>A0A372LFP9_9BACI</name>
<feature type="active site" evidence="3">
    <location>
        <position position="253"/>
    </location>
</feature>
<evidence type="ECO:0000256" key="1">
    <source>
        <dbReference type="ARBA" id="ARBA00009986"/>
    </source>
</evidence>
<dbReference type="Pfam" id="PF00171">
    <property type="entry name" value="Aldedh"/>
    <property type="match status" value="1"/>
</dbReference>
<proteinExistence type="inferred from homology"/>
<dbReference type="InterPro" id="IPR015590">
    <property type="entry name" value="Aldehyde_DH_dom"/>
</dbReference>
<dbReference type="AlphaFoldDB" id="A0A372LFP9"/>